<feature type="non-terminal residue" evidence="3">
    <location>
        <position position="90"/>
    </location>
</feature>
<feature type="transmembrane region" description="Helical" evidence="1">
    <location>
        <begin position="54"/>
        <end position="77"/>
    </location>
</feature>
<organism evidence="3 4">
    <name type="scientific">Candidatus Coatesbacteria bacterium 4484_99</name>
    <dbReference type="NCBI Taxonomy" id="1970774"/>
    <lineage>
        <taxon>Bacteria</taxon>
        <taxon>Candidatus Coatesiibacteriota</taxon>
    </lineage>
</organism>
<feature type="domain" description="DUF4342" evidence="2">
    <location>
        <begin position="5"/>
        <end position="86"/>
    </location>
</feature>
<gene>
    <name evidence="3" type="ORF">B6D57_02915</name>
</gene>
<keyword evidence="1" id="KW-1133">Transmembrane helix</keyword>
<evidence type="ECO:0000259" key="2">
    <source>
        <dbReference type="Pfam" id="PF14242"/>
    </source>
</evidence>
<keyword evidence="1" id="KW-0472">Membrane</keyword>
<dbReference type="Pfam" id="PF14242">
    <property type="entry name" value="DUF4342"/>
    <property type="match status" value="1"/>
</dbReference>
<accession>A0A1W9S0Z7</accession>
<dbReference type="AlphaFoldDB" id="A0A1W9S0Z7"/>
<name>A0A1W9S0Z7_9BACT</name>
<evidence type="ECO:0000313" key="3">
    <source>
        <dbReference type="EMBL" id="OQX90474.1"/>
    </source>
</evidence>
<evidence type="ECO:0000256" key="1">
    <source>
        <dbReference type="SAM" id="Phobius"/>
    </source>
</evidence>
<sequence>MKHSKKTWVEEIEVHIGELVDTVNKLIRECNVRRLIIKTTDGRFLLEIPLTAGIVTGSVIAVLAPALAALGAITAILTRVKIQIVREEEE</sequence>
<dbReference type="Proteomes" id="UP000192611">
    <property type="component" value="Unassembled WGS sequence"/>
</dbReference>
<dbReference type="EMBL" id="NATQ01000049">
    <property type="protein sequence ID" value="OQX90474.1"/>
    <property type="molecule type" value="Genomic_DNA"/>
</dbReference>
<protein>
    <recommendedName>
        <fullName evidence="2">DUF4342 domain-containing protein</fullName>
    </recommendedName>
</protein>
<evidence type="ECO:0000313" key="4">
    <source>
        <dbReference type="Proteomes" id="UP000192611"/>
    </source>
</evidence>
<dbReference type="InterPro" id="IPR025642">
    <property type="entry name" value="DUF4342"/>
</dbReference>
<reference evidence="4" key="1">
    <citation type="submission" date="2017-03" db="EMBL/GenBank/DDBJ databases">
        <title>Novel pathways for hydrocarbon cycling and metabolic interdependencies in hydrothermal sediment communities.</title>
        <authorList>
            <person name="Dombrowski N."/>
            <person name="Seitz K."/>
            <person name="Teske A."/>
            <person name="Baker B."/>
        </authorList>
    </citation>
    <scope>NUCLEOTIDE SEQUENCE [LARGE SCALE GENOMIC DNA]</scope>
</reference>
<comment type="caution">
    <text evidence="3">The sequence shown here is derived from an EMBL/GenBank/DDBJ whole genome shotgun (WGS) entry which is preliminary data.</text>
</comment>
<keyword evidence="1" id="KW-0812">Transmembrane</keyword>
<proteinExistence type="predicted"/>